<gene>
    <name evidence="1" type="ORF">MNBD_BACTEROID07-173</name>
</gene>
<name>A0A3B0UVI4_9ZZZZ</name>
<sequence>SYCYVNEIFDNIDQNKRNGNSYESNTVFDELLYKIRFVIERTNAWLDAFKAILIRFETKDLHWKGLLLLAFSVILLRKL</sequence>
<reference evidence="1" key="1">
    <citation type="submission" date="2018-06" db="EMBL/GenBank/DDBJ databases">
        <authorList>
            <person name="Zhirakovskaya E."/>
        </authorList>
    </citation>
    <scope>NUCLEOTIDE SEQUENCE</scope>
</reference>
<feature type="non-terminal residue" evidence="1">
    <location>
        <position position="1"/>
    </location>
</feature>
<organism evidence="1">
    <name type="scientific">hydrothermal vent metagenome</name>
    <dbReference type="NCBI Taxonomy" id="652676"/>
    <lineage>
        <taxon>unclassified sequences</taxon>
        <taxon>metagenomes</taxon>
        <taxon>ecological metagenomes</taxon>
    </lineage>
</organism>
<accession>A0A3B0UVI4</accession>
<dbReference type="EMBL" id="UOET01000511">
    <property type="protein sequence ID" value="VAW30422.1"/>
    <property type="molecule type" value="Genomic_DNA"/>
</dbReference>
<dbReference type="AlphaFoldDB" id="A0A3B0UVI4"/>
<evidence type="ECO:0000313" key="1">
    <source>
        <dbReference type="EMBL" id="VAW30422.1"/>
    </source>
</evidence>
<proteinExistence type="predicted"/>
<protein>
    <submittedName>
        <fullName evidence="1">Transposase</fullName>
    </submittedName>
</protein>